<proteinExistence type="predicted"/>
<dbReference type="AlphaFoldDB" id="A0A516X4H8"/>
<organism evidence="1 2">
    <name type="scientific">Tomitella fengzijianii</name>
    <dbReference type="NCBI Taxonomy" id="2597660"/>
    <lineage>
        <taxon>Bacteria</taxon>
        <taxon>Bacillati</taxon>
        <taxon>Actinomycetota</taxon>
        <taxon>Actinomycetes</taxon>
        <taxon>Mycobacteriales</taxon>
        <taxon>Tomitella</taxon>
    </lineage>
</organism>
<dbReference type="Proteomes" id="UP000317344">
    <property type="component" value="Chromosome"/>
</dbReference>
<dbReference type="RefSeq" id="WP_143909208.1">
    <property type="nucleotide sequence ID" value="NZ_CP041765.1"/>
</dbReference>
<evidence type="ECO:0000313" key="2">
    <source>
        <dbReference type="Proteomes" id="UP000317344"/>
    </source>
</evidence>
<accession>A0A516X4H8</accession>
<dbReference type="KEGG" id="toy:FO059_12480"/>
<dbReference type="EMBL" id="CP041765">
    <property type="protein sequence ID" value="QDQ97982.1"/>
    <property type="molecule type" value="Genomic_DNA"/>
</dbReference>
<gene>
    <name evidence="1" type="ORF">FO059_12480</name>
</gene>
<evidence type="ECO:0000313" key="1">
    <source>
        <dbReference type="EMBL" id="QDQ97982.1"/>
    </source>
</evidence>
<protein>
    <submittedName>
        <fullName evidence="1">Uncharacterized protein</fullName>
    </submittedName>
</protein>
<name>A0A516X4H8_9ACTN</name>
<reference evidence="1 2" key="2">
    <citation type="submission" date="2019-07" db="EMBL/GenBank/DDBJ databases">
        <authorList>
            <person name="Huang Y."/>
        </authorList>
    </citation>
    <scope>NUCLEOTIDE SEQUENCE [LARGE SCALE GENOMIC DNA]</scope>
    <source>
        <strain evidence="1 2">HY188</strain>
    </source>
</reference>
<reference evidence="1 2" key="1">
    <citation type="submission" date="2019-07" db="EMBL/GenBank/DDBJ databases">
        <title>Tomitella cavernea sp. nov., an actinomycete isolated from soil.</title>
        <authorList>
            <person name="Cheng J."/>
        </authorList>
    </citation>
    <scope>NUCLEOTIDE SEQUENCE [LARGE SCALE GENOMIC DNA]</scope>
    <source>
        <strain evidence="1 2">HY188</strain>
    </source>
</reference>
<keyword evidence="2" id="KW-1185">Reference proteome</keyword>
<sequence>MPALPSELDINAAARRLGIANDDGRAHHRDRGRLAETILRAEAEAAHAADHAAEQQTHPTARTLAALHDDLVDEGIPEPARTAILGAAAHTHTARHGITLTDDLEGPTP</sequence>